<dbReference type="PATRIC" id="fig|365046.3.peg.700"/>
<dbReference type="STRING" id="365046.Rta_06830"/>
<reference evidence="2" key="1">
    <citation type="submission" date="2006-01" db="EMBL/GenBank/DDBJ databases">
        <title>Genome of the cyst-dividing bacterium Ramlibacter tataouinensis.</title>
        <authorList>
            <person name="Barakat M."/>
            <person name="Ortet P."/>
            <person name="De Luca G."/>
            <person name="Jourlin-Castelli C."/>
            <person name="Ansaldi M."/>
            <person name="Py B."/>
            <person name="Fichant G."/>
            <person name="Coutinho P."/>
            <person name="Voulhoux R."/>
            <person name="Bastien O."/>
            <person name="Roy S."/>
            <person name="Marechal E."/>
            <person name="Henrissat B."/>
            <person name="Quentin Y."/>
            <person name="Noirot P."/>
            <person name="Filloux A."/>
            <person name="Mejean V."/>
            <person name="DuBow M."/>
            <person name="Barras F."/>
            <person name="Heulin T."/>
        </authorList>
    </citation>
    <scope>NUCLEOTIDE SEQUENCE [LARGE SCALE GENOMIC DNA]</scope>
    <source>
        <strain evidence="2">ATCC BAA-407 / DSM 14655 / LMG 21543 / TTB310</strain>
    </source>
</reference>
<organism evidence="1 2">
    <name type="scientific">Ramlibacter tataouinensis (strain ATCC BAA-407 / DSM 14655 / LMG 21543 / TTB310)</name>
    <dbReference type="NCBI Taxonomy" id="365046"/>
    <lineage>
        <taxon>Bacteria</taxon>
        <taxon>Pseudomonadati</taxon>
        <taxon>Pseudomonadota</taxon>
        <taxon>Betaproteobacteria</taxon>
        <taxon>Burkholderiales</taxon>
        <taxon>Comamonadaceae</taxon>
        <taxon>Ramlibacter</taxon>
    </lineage>
</organism>
<dbReference type="EMBL" id="CP000245">
    <property type="protein sequence ID" value="AEG91761.1"/>
    <property type="molecule type" value="Genomic_DNA"/>
</dbReference>
<gene>
    <name evidence="1" type="ordered locus">Rta_06830</name>
</gene>
<dbReference type="eggNOG" id="ENOG5032YHE">
    <property type="taxonomic scope" value="Bacteria"/>
</dbReference>
<dbReference type="AlphaFoldDB" id="F5XX00"/>
<accession>F5XX00</accession>
<dbReference type="HOGENOM" id="CLU_166933_0_0_4"/>
<sequence length="90" mass="9550">MLERLERSAQPVDAGQYRALVARVAAELESAPRGAALDAVLATFPSAAQLYENLNYRHAGLCRSPLEPALAAEVAARAAIAAARRQPRPA</sequence>
<reference evidence="1 2" key="2">
    <citation type="journal article" date="2011" name="PLoS ONE">
        <title>The Cyst-Dividing Bacterium Ramlibacter tataouinensis TTB310 Genome Reveals a Well-Stocked Toolbox for Adaptation to a Desert Environment.</title>
        <authorList>
            <person name="De Luca G."/>
            <person name="Barakat M."/>
            <person name="Ortet P."/>
            <person name="Fochesato S."/>
            <person name="Jourlin-Castelli C."/>
            <person name="Ansaldi M."/>
            <person name="Py B."/>
            <person name="Fichant G."/>
            <person name="Coutinho P.M."/>
            <person name="Voulhoux R."/>
            <person name="Bastien O."/>
            <person name="Marechal E."/>
            <person name="Henrissat B."/>
            <person name="Quentin Y."/>
            <person name="Noirot P."/>
            <person name="Filloux A."/>
            <person name="Mejean V."/>
            <person name="Dubow M.S."/>
            <person name="Barras F."/>
            <person name="Barbe V."/>
            <person name="Weissenbach J."/>
            <person name="Mihalcescu I."/>
            <person name="Vermeglio A."/>
            <person name="Achouak W."/>
            <person name="Heulin T."/>
        </authorList>
    </citation>
    <scope>NUCLEOTIDE SEQUENCE [LARGE SCALE GENOMIC DNA]</scope>
    <source>
        <strain evidence="2">ATCC BAA-407 / DSM 14655 / LMG 21543 / TTB310</strain>
    </source>
</reference>
<keyword evidence="2" id="KW-1185">Reference proteome</keyword>
<evidence type="ECO:0000313" key="1">
    <source>
        <dbReference type="EMBL" id="AEG91761.1"/>
    </source>
</evidence>
<protein>
    <submittedName>
        <fullName evidence="1">Uncharacterized protein</fullName>
    </submittedName>
</protein>
<name>F5XX00_RAMTT</name>
<dbReference type="Proteomes" id="UP000008385">
    <property type="component" value="Chromosome"/>
</dbReference>
<evidence type="ECO:0000313" key="2">
    <source>
        <dbReference type="Proteomes" id="UP000008385"/>
    </source>
</evidence>
<proteinExistence type="predicted"/>
<dbReference type="KEGG" id="rta:Rta_06830"/>